<dbReference type="AlphaFoldDB" id="A0A7L5DH11"/>
<evidence type="ECO:0000256" key="1">
    <source>
        <dbReference type="ARBA" id="ARBA00004141"/>
    </source>
</evidence>
<evidence type="ECO:0000256" key="6">
    <source>
        <dbReference type="SAM" id="Phobius"/>
    </source>
</evidence>
<dbReference type="InterPro" id="IPR011701">
    <property type="entry name" value="MFS"/>
</dbReference>
<dbReference type="GO" id="GO:0022857">
    <property type="term" value="F:transmembrane transporter activity"/>
    <property type="evidence" value="ECO:0007669"/>
    <property type="project" value="InterPro"/>
</dbReference>
<keyword evidence="4 6" id="KW-1133">Transmembrane helix</keyword>
<evidence type="ECO:0000313" key="9">
    <source>
        <dbReference type="Proteomes" id="UP000501128"/>
    </source>
</evidence>
<feature type="transmembrane region" description="Helical" evidence="6">
    <location>
        <begin position="24"/>
        <end position="44"/>
    </location>
</feature>
<dbReference type="PANTHER" id="PTHR12778:SF10">
    <property type="entry name" value="MAJOR FACILITATOR SUPERFAMILY DOMAIN-CONTAINING PROTEIN 3"/>
    <property type="match status" value="1"/>
</dbReference>
<dbReference type="GO" id="GO:0016020">
    <property type="term" value="C:membrane"/>
    <property type="evidence" value="ECO:0007669"/>
    <property type="project" value="UniProtKB-SubCell"/>
</dbReference>
<dbReference type="Pfam" id="PF07690">
    <property type="entry name" value="MFS_1"/>
    <property type="match status" value="1"/>
</dbReference>
<organism evidence="8 9">
    <name type="scientific">Spirosoma rhododendri</name>
    <dbReference type="NCBI Taxonomy" id="2728024"/>
    <lineage>
        <taxon>Bacteria</taxon>
        <taxon>Pseudomonadati</taxon>
        <taxon>Bacteroidota</taxon>
        <taxon>Cytophagia</taxon>
        <taxon>Cytophagales</taxon>
        <taxon>Cytophagaceae</taxon>
        <taxon>Spirosoma</taxon>
    </lineage>
</organism>
<feature type="transmembrane region" description="Helical" evidence="6">
    <location>
        <begin position="324"/>
        <end position="346"/>
    </location>
</feature>
<dbReference type="KEGG" id="srho:HH216_03130"/>
<evidence type="ECO:0000256" key="3">
    <source>
        <dbReference type="ARBA" id="ARBA00022692"/>
    </source>
</evidence>
<keyword evidence="5 6" id="KW-0472">Membrane</keyword>
<accession>A0A7L5DH11</accession>
<comment type="subcellular location">
    <subcellularLocation>
        <location evidence="1">Membrane</location>
        <topology evidence="1">Multi-pass membrane protein</topology>
    </subcellularLocation>
</comment>
<reference evidence="8 9" key="1">
    <citation type="submission" date="2020-04" db="EMBL/GenBank/DDBJ databases">
        <title>Genome sequencing of novel species.</title>
        <authorList>
            <person name="Heo J."/>
            <person name="Kim S.-J."/>
            <person name="Kim J.-S."/>
            <person name="Hong S.-B."/>
            <person name="Kwon S.-W."/>
        </authorList>
    </citation>
    <scope>NUCLEOTIDE SEQUENCE [LARGE SCALE GENOMIC DNA]</scope>
    <source>
        <strain evidence="8 9">CJU-R4</strain>
    </source>
</reference>
<keyword evidence="2" id="KW-0813">Transport</keyword>
<gene>
    <name evidence="8" type="ORF">HH216_03130</name>
</gene>
<dbReference type="Gene3D" id="1.20.1250.20">
    <property type="entry name" value="MFS general substrate transporter like domains"/>
    <property type="match status" value="2"/>
</dbReference>
<sequence>MQIALPSPSYPLTLSQSRLLRYGVFFYLYVMQGIPSGFYLTALANYFTGKGVSPDVVGSFIAIIGLPWAFQFIWGPLIDRFQGSPMGRRKPWVVGAQLMTVLASCVLLFVGNPVAQIGTLGWLFCLRSVFAAIQDASVDAMAITVIPEDERGRVNAFMRAGFLVGTGIGAAVFANLLHDYGFHSAALVQIMCLLTGVLLMIFVREKPGDRLLPLFSDETNQSNMAAGPGKTEAASHPTHDFKWLFTELFKSLFARKSLLLFGAILLAYVSNALFLRAYNHHLIDELGWADDDVSVLTGTYGMVAATAIALTGGYLADRMGARRLLIIVMGVVAVYLISFNLLSSSWVRRDIAQSGLVALYFMDPAVSAAAMPVLMAICRKGVEGSQFTTYMAFVNLSDVAGTYFAGTALLHFTAPTIGLFGGCLALLAMFTAFLTLRHYRKSGPSPF</sequence>
<protein>
    <submittedName>
        <fullName evidence="8">MFS transporter</fullName>
    </submittedName>
</protein>
<dbReference type="Proteomes" id="UP000501128">
    <property type="component" value="Chromosome"/>
</dbReference>
<feature type="transmembrane region" description="Helical" evidence="6">
    <location>
        <begin position="180"/>
        <end position="203"/>
    </location>
</feature>
<feature type="transmembrane region" description="Helical" evidence="6">
    <location>
        <begin position="298"/>
        <end position="317"/>
    </location>
</feature>
<name>A0A7L5DH11_9BACT</name>
<keyword evidence="9" id="KW-1185">Reference proteome</keyword>
<feature type="domain" description="Major facilitator superfamily (MFS) profile" evidence="7">
    <location>
        <begin position="21"/>
        <end position="440"/>
    </location>
</feature>
<evidence type="ECO:0000259" key="7">
    <source>
        <dbReference type="PROSITE" id="PS50850"/>
    </source>
</evidence>
<feature type="transmembrane region" description="Helical" evidence="6">
    <location>
        <begin position="358"/>
        <end position="378"/>
    </location>
</feature>
<dbReference type="SUPFAM" id="SSF103473">
    <property type="entry name" value="MFS general substrate transporter"/>
    <property type="match status" value="1"/>
</dbReference>
<keyword evidence="3 6" id="KW-0812">Transmembrane</keyword>
<feature type="transmembrane region" description="Helical" evidence="6">
    <location>
        <begin position="154"/>
        <end position="174"/>
    </location>
</feature>
<feature type="transmembrane region" description="Helical" evidence="6">
    <location>
        <begin position="390"/>
        <end position="411"/>
    </location>
</feature>
<dbReference type="PROSITE" id="PS50850">
    <property type="entry name" value="MFS"/>
    <property type="match status" value="1"/>
</dbReference>
<feature type="transmembrane region" description="Helical" evidence="6">
    <location>
        <begin position="90"/>
        <end position="109"/>
    </location>
</feature>
<dbReference type="PANTHER" id="PTHR12778">
    <property type="entry name" value="SOLUTE CARRIER FAMILY 33 ACETYL-COA TRANSPORTER -RELATED"/>
    <property type="match status" value="1"/>
</dbReference>
<dbReference type="EMBL" id="CP051677">
    <property type="protein sequence ID" value="QJD77519.1"/>
    <property type="molecule type" value="Genomic_DNA"/>
</dbReference>
<evidence type="ECO:0000313" key="8">
    <source>
        <dbReference type="EMBL" id="QJD77519.1"/>
    </source>
</evidence>
<feature type="transmembrane region" description="Helical" evidence="6">
    <location>
        <begin position="56"/>
        <end position="78"/>
    </location>
</feature>
<dbReference type="RefSeq" id="WP_169549462.1">
    <property type="nucleotide sequence ID" value="NZ_CP051677.1"/>
</dbReference>
<dbReference type="InterPro" id="IPR004752">
    <property type="entry name" value="AmpG_permease/AT-1"/>
</dbReference>
<evidence type="ECO:0000256" key="5">
    <source>
        <dbReference type="ARBA" id="ARBA00023136"/>
    </source>
</evidence>
<feature type="transmembrane region" description="Helical" evidence="6">
    <location>
        <begin position="417"/>
        <end position="436"/>
    </location>
</feature>
<evidence type="ECO:0000256" key="2">
    <source>
        <dbReference type="ARBA" id="ARBA00022448"/>
    </source>
</evidence>
<dbReference type="InterPro" id="IPR020846">
    <property type="entry name" value="MFS_dom"/>
</dbReference>
<proteinExistence type="predicted"/>
<evidence type="ECO:0000256" key="4">
    <source>
        <dbReference type="ARBA" id="ARBA00022989"/>
    </source>
</evidence>
<feature type="transmembrane region" description="Helical" evidence="6">
    <location>
        <begin position="258"/>
        <end position="278"/>
    </location>
</feature>
<dbReference type="InterPro" id="IPR036259">
    <property type="entry name" value="MFS_trans_sf"/>
</dbReference>